<evidence type="ECO:0000313" key="6">
    <source>
        <dbReference type="EMBL" id="EPY50134.1"/>
    </source>
</evidence>
<dbReference type="EMBL" id="KE546993">
    <property type="protein sequence ID" value="EPY50134.1"/>
    <property type="molecule type" value="Genomic_DNA"/>
</dbReference>
<keyword evidence="5" id="KW-0732">Signal</keyword>
<keyword evidence="2" id="KW-0479">Metal-binding</keyword>
<dbReference type="InterPro" id="IPR006035">
    <property type="entry name" value="Ureohydrolase"/>
</dbReference>
<feature type="signal peptide" evidence="5">
    <location>
        <begin position="1"/>
        <end position="21"/>
    </location>
</feature>
<dbReference type="PRINTS" id="PR00116">
    <property type="entry name" value="ARGINASE"/>
</dbReference>
<evidence type="ECO:0000256" key="2">
    <source>
        <dbReference type="ARBA" id="ARBA00022723"/>
    </source>
</evidence>
<dbReference type="GO" id="GO:0008783">
    <property type="term" value="F:agmatinase activity"/>
    <property type="evidence" value="ECO:0007669"/>
    <property type="project" value="TreeGrafter"/>
</dbReference>
<dbReference type="AlphaFoldDB" id="S9VVD4"/>
<dbReference type="PANTHER" id="PTHR11358:SF26">
    <property type="entry name" value="GUANIDINO ACID HYDROLASE, MITOCHONDRIAL"/>
    <property type="match status" value="1"/>
</dbReference>
<gene>
    <name evidence="6" type="ORF">SPOG_00895</name>
</gene>
<evidence type="ECO:0000313" key="7">
    <source>
        <dbReference type="Proteomes" id="UP000015464"/>
    </source>
</evidence>
<reference evidence="6 7" key="1">
    <citation type="journal article" date="2011" name="Science">
        <title>Comparative functional genomics of the fission yeasts.</title>
        <authorList>
            <person name="Rhind N."/>
            <person name="Chen Z."/>
            <person name="Yassour M."/>
            <person name="Thompson D.A."/>
            <person name="Haas B.J."/>
            <person name="Habib N."/>
            <person name="Wapinski I."/>
            <person name="Roy S."/>
            <person name="Lin M.F."/>
            <person name="Heiman D.I."/>
            <person name="Young S.K."/>
            <person name="Furuya K."/>
            <person name="Guo Y."/>
            <person name="Pidoux A."/>
            <person name="Chen H.M."/>
            <person name="Robbertse B."/>
            <person name="Goldberg J.M."/>
            <person name="Aoki K."/>
            <person name="Bayne E.H."/>
            <person name="Berlin A.M."/>
            <person name="Desjardins C.A."/>
            <person name="Dobbs E."/>
            <person name="Dukaj L."/>
            <person name="Fan L."/>
            <person name="FitzGerald M.G."/>
            <person name="French C."/>
            <person name="Gujja S."/>
            <person name="Hansen K."/>
            <person name="Keifenheim D."/>
            <person name="Levin J.Z."/>
            <person name="Mosher R.A."/>
            <person name="Mueller C.A."/>
            <person name="Pfiffner J."/>
            <person name="Priest M."/>
            <person name="Russ C."/>
            <person name="Smialowska A."/>
            <person name="Swoboda P."/>
            <person name="Sykes S.M."/>
            <person name="Vaughn M."/>
            <person name="Vengrova S."/>
            <person name="Yoder R."/>
            <person name="Zeng Q."/>
            <person name="Allshire R."/>
            <person name="Baulcombe D."/>
            <person name="Birren B.W."/>
            <person name="Brown W."/>
            <person name="Ekwall K."/>
            <person name="Kellis M."/>
            <person name="Leatherwood J."/>
            <person name="Levin H."/>
            <person name="Margalit H."/>
            <person name="Martienssen R."/>
            <person name="Nieduszynski C.A."/>
            <person name="Spatafora J.W."/>
            <person name="Friedman N."/>
            <person name="Dalgaard J.Z."/>
            <person name="Baumann P."/>
            <person name="Niki H."/>
            <person name="Regev A."/>
            <person name="Nusbaum C."/>
        </authorList>
    </citation>
    <scope>NUCLEOTIDE SEQUENCE [LARGE SCALE GENOMIC DNA]</scope>
    <source>
        <strain evidence="7">OY26 / ATCC MYA-4695 / CBS 11777 / NBRC 106824 / NRRL Y48691</strain>
    </source>
</reference>
<dbReference type="Pfam" id="PF00491">
    <property type="entry name" value="Arginase"/>
    <property type="match status" value="1"/>
</dbReference>
<keyword evidence="7" id="KW-1185">Reference proteome</keyword>
<sequence>MKYCINFILLFALLQCVVIFAERYEGVEMLPQVEHYLQQPMEESEQSPFPDSLRAERWDFDTQYSNIFGFAHLPQTKCLTDWSVNYDIAIVGVPFDTAVSYRPGARFGPRAIRTASSRQTALRSFNPALNINPYKTNTKIIDCGDIPITPFDNNLALKQMTEGYIDLLSHSVATPADSRNTRTSALAKDGKFHPRLVSLGGDHSIALASLRGLGKLYQNVSVIHFDSHLDTWNPSTYHSHWMSKQTEFTHGTMFWLASQEGLINNGSSIHAGLRTRLSGTDYFDYEEDRRVGFMLIEAGEIDEIGVKGIVERIKKTVGDNLVYLSIDIDVLDPGLAPGTGTPETGGWTSREMKSILRALDGHLNIVGADIVEVSPPYDDQAESTALAAADFIFEIVSIMAKNPLYDPANMKEVTESSFEKK</sequence>
<dbReference type="SUPFAM" id="SSF52768">
    <property type="entry name" value="Arginase/deacetylase"/>
    <property type="match status" value="1"/>
</dbReference>
<keyword evidence="3 4" id="KW-0378">Hydrolase</keyword>
<dbReference type="OrthoDB" id="288726at2759"/>
<dbReference type="Proteomes" id="UP000015464">
    <property type="component" value="Unassembled WGS sequence"/>
</dbReference>
<proteinExistence type="inferred from homology"/>
<dbReference type="STRING" id="653667.S9VVD4"/>
<comment type="similarity">
    <text evidence="1">Belongs to the arginase family. Agmatinase subfamily.</text>
</comment>
<dbReference type="CDD" id="cd11592">
    <property type="entry name" value="Agmatinase_PAH"/>
    <property type="match status" value="1"/>
</dbReference>
<dbReference type="Gene3D" id="3.40.800.10">
    <property type="entry name" value="Ureohydrolase domain"/>
    <property type="match status" value="1"/>
</dbReference>
<dbReference type="PANTHER" id="PTHR11358">
    <property type="entry name" value="ARGINASE/AGMATINASE"/>
    <property type="match status" value="1"/>
</dbReference>
<dbReference type="HOGENOM" id="CLU_039478_1_1_1"/>
<evidence type="ECO:0000256" key="4">
    <source>
        <dbReference type="RuleBase" id="RU003684"/>
    </source>
</evidence>
<dbReference type="PROSITE" id="PS51409">
    <property type="entry name" value="ARGINASE_2"/>
    <property type="match status" value="1"/>
</dbReference>
<evidence type="ECO:0000256" key="3">
    <source>
        <dbReference type="ARBA" id="ARBA00022801"/>
    </source>
</evidence>
<protein>
    <submittedName>
        <fullName evidence="6">Agmatinase 2</fullName>
    </submittedName>
</protein>
<dbReference type="OMA" id="YELTTIM"/>
<dbReference type="GO" id="GO:0046872">
    <property type="term" value="F:metal ion binding"/>
    <property type="evidence" value="ECO:0007669"/>
    <property type="project" value="UniProtKB-KW"/>
</dbReference>
<dbReference type="eggNOG" id="KOG2964">
    <property type="taxonomic scope" value="Eukaryota"/>
</dbReference>
<dbReference type="InterPro" id="IPR020855">
    <property type="entry name" value="Ureohydrolase_Mn_BS"/>
</dbReference>
<accession>S9VVD4</accession>
<feature type="chain" id="PRO_5004572328" evidence="5">
    <location>
        <begin position="22"/>
        <end position="421"/>
    </location>
</feature>
<name>S9VVD4_SCHCR</name>
<dbReference type="GO" id="GO:0033389">
    <property type="term" value="P:putrescine biosynthetic process from arginine, via agmatine"/>
    <property type="evidence" value="ECO:0007669"/>
    <property type="project" value="TreeGrafter"/>
</dbReference>
<dbReference type="InterPro" id="IPR023696">
    <property type="entry name" value="Ureohydrolase_dom_sf"/>
</dbReference>
<organism evidence="6 7">
    <name type="scientific">Schizosaccharomyces cryophilus (strain OY26 / ATCC MYA-4695 / CBS 11777 / NBRC 106824 / NRRL Y48691)</name>
    <name type="common">Fission yeast</name>
    <dbReference type="NCBI Taxonomy" id="653667"/>
    <lineage>
        <taxon>Eukaryota</taxon>
        <taxon>Fungi</taxon>
        <taxon>Dikarya</taxon>
        <taxon>Ascomycota</taxon>
        <taxon>Taphrinomycotina</taxon>
        <taxon>Schizosaccharomycetes</taxon>
        <taxon>Schizosaccharomycetales</taxon>
        <taxon>Schizosaccharomycetaceae</taxon>
        <taxon>Schizosaccharomyces</taxon>
    </lineage>
</organism>
<dbReference type="RefSeq" id="XP_013024620.1">
    <property type="nucleotide sequence ID" value="XM_013169166.1"/>
</dbReference>
<dbReference type="GO" id="GO:0019627">
    <property type="term" value="P:urea metabolic process"/>
    <property type="evidence" value="ECO:0007669"/>
    <property type="project" value="UniProtKB-ARBA"/>
</dbReference>
<dbReference type="PROSITE" id="PS01053">
    <property type="entry name" value="ARGINASE_1"/>
    <property type="match status" value="1"/>
</dbReference>
<evidence type="ECO:0000256" key="5">
    <source>
        <dbReference type="SAM" id="SignalP"/>
    </source>
</evidence>
<evidence type="ECO:0000256" key="1">
    <source>
        <dbReference type="ARBA" id="ARBA00009227"/>
    </source>
</evidence>
<dbReference type="GeneID" id="25035226"/>
<dbReference type="FunFam" id="3.40.800.10:FF:000014">
    <property type="entry name" value="Arginase family protein"/>
    <property type="match status" value="1"/>
</dbReference>